<keyword evidence="1" id="KW-1133">Transmembrane helix</keyword>
<evidence type="ECO:0000313" key="2">
    <source>
        <dbReference type="EMBL" id="CCV64384.1"/>
    </source>
</evidence>
<accession>U4KKS0</accession>
<gene>
    <name evidence="2" type="ORF">BN85408070</name>
</gene>
<reference evidence="2 3" key="1">
    <citation type="journal article" date="2013" name="J. Mol. Microbiol. Biotechnol.">
        <title>Analysis of the Complete Genomes of Acholeplasma brassicae , A. palmae and A. laidlawii and Their Comparison to the Obligate Parasites from ' Candidatus Phytoplasma'.</title>
        <authorList>
            <person name="Kube M."/>
            <person name="Siewert C."/>
            <person name="Migdoll A.M."/>
            <person name="Duduk B."/>
            <person name="Holz S."/>
            <person name="Rabus R."/>
            <person name="Seemuller E."/>
            <person name="Mitrovic J."/>
            <person name="Muller I."/>
            <person name="Buttner C."/>
            <person name="Reinhardt R."/>
        </authorList>
    </citation>
    <scope>NUCLEOTIDE SEQUENCE [LARGE SCALE GENOMIC DNA]</scope>
    <source>
        <strain evidence="2 3">J233</strain>
    </source>
</reference>
<dbReference type="Proteomes" id="UP000032740">
    <property type="component" value="Chromosome"/>
</dbReference>
<dbReference type="HOGENOM" id="CLU_2406542_0_0_14"/>
<evidence type="ECO:0000256" key="1">
    <source>
        <dbReference type="SAM" id="Phobius"/>
    </source>
</evidence>
<dbReference type="KEGG" id="apal:BN85408070"/>
<keyword evidence="1" id="KW-0472">Membrane</keyword>
<dbReference type="AlphaFoldDB" id="U4KKS0"/>
<evidence type="ECO:0000313" key="3">
    <source>
        <dbReference type="Proteomes" id="UP000032740"/>
    </source>
</evidence>
<feature type="transmembrane region" description="Helical" evidence="1">
    <location>
        <begin position="34"/>
        <end position="51"/>
    </location>
</feature>
<dbReference type="EMBL" id="FO681347">
    <property type="protein sequence ID" value="CCV64384.1"/>
    <property type="molecule type" value="Genomic_DNA"/>
</dbReference>
<name>U4KKS0_ALTPJ</name>
<feature type="transmembrane region" description="Helical" evidence="1">
    <location>
        <begin position="9"/>
        <end position="28"/>
    </location>
</feature>
<feature type="transmembrane region" description="Helical" evidence="1">
    <location>
        <begin position="71"/>
        <end position="90"/>
    </location>
</feature>
<keyword evidence="1" id="KW-0812">Transmembrane</keyword>
<dbReference type="RefSeq" id="WP_026659322.1">
    <property type="nucleotide sequence ID" value="NC_022538.1"/>
</dbReference>
<proteinExistence type="predicted"/>
<organism evidence="2 3">
    <name type="scientific">Alteracholeplasma palmae (strain ATCC 49389 / J233)</name>
    <name type="common">Acholeplasma palmae</name>
    <dbReference type="NCBI Taxonomy" id="1318466"/>
    <lineage>
        <taxon>Bacteria</taxon>
        <taxon>Bacillati</taxon>
        <taxon>Mycoplasmatota</taxon>
        <taxon>Mollicutes</taxon>
        <taxon>Acholeplasmatales</taxon>
        <taxon>Acholeplasmataceae</taxon>
        <taxon>Acholeplasma</taxon>
    </lineage>
</organism>
<keyword evidence="3" id="KW-1185">Reference proteome</keyword>
<protein>
    <submittedName>
        <fullName evidence="2">Uncharacterized protein</fullName>
    </submittedName>
</protein>
<sequence>MKELYKTKLFIFLNGSIYLLGALGFLINETIAQMAFQLSAVVIALTFEVIAKQSKDKTVDEYTNNKSLTFLFIQLSVLLGLIIAFTVLIIQF</sequence>